<dbReference type="SUPFAM" id="SSF51126">
    <property type="entry name" value="Pectin lyase-like"/>
    <property type="match status" value="1"/>
</dbReference>
<dbReference type="PANTHER" id="PTHR11319:SF35">
    <property type="entry name" value="OUTER MEMBRANE PROTEIN PMPC-RELATED"/>
    <property type="match status" value="1"/>
</dbReference>
<name>A0ABS5C3H8_9BACT</name>
<evidence type="ECO:0000256" key="1">
    <source>
        <dbReference type="ARBA" id="ARBA00004196"/>
    </source>
</evidence>
<comment type="subcellular location">
    <subcellularLocation>
        <location evidence="1">Cell envelope</location>
    </subcellularLocation>
    <subcellularLocation>
        <location evidence="2">Cell outer membrane</location>
    </subcellularLocation>
    <subcellularLocation>
        <location evidence="3">Secreted</location>
    </subcellularLocation>
</comment>
<dbReference type="RefSeq" id="WP_210662673.1">
    <property type="nucleotide sequence ID" value="NZ_JAGKQQ010000002.1"/>
</dbReference>
<gene>
    <name evidence="8" type="ORF">J8F10_35355</name>
</gene>
<dbReference type="Proteomes" id="UP000676565">
    <property type="component" value="Unassembled WGS sequence"/>
</dbReference>
<reference evidence="8 9" key="1">
    <citation type="submission" date="2021-04" db="EMBL/GenBank/DDBJ databases">
        <authorList>
            <person name="Ivanova A."/>
        </authorList>
    </citation>
    <scope>NUCLEOTIDE SEQUENCE [LARGE SCALE GENOMIC DNA]</scope>
    <source>
        <strain evidence="8 9">G18</strain>
    </source>
</reference>
<dbReference type="InterPro" id="IPR011050">
    <property type="entry name" value="Pectin_lyase_fold/virulence"/>
</dbReference>
<dbReference type="EMBL" id="JAGKQQ010000002">
    <property type="protein sequence ID" value="MBP3960532.1"/>
    <property type="molecule type" value="Genomic_DNA"/>
</dbReference>
<sequence length="364" mass="37734">MVLVNNQLVPEVTLRSAIEEANSTFSTSLNPTIISFLVTATATVEEGEGAPPPLPPPAPKTIVLTAPIEDIHCFVQINGPGRDLLTITRNTATAGFRFFSIADTPNVAACAVTFKDMTIRDSGYSPINFARGGAFSVANSGQNAANLTLENVNLFENQANQGGAVYVGASSGLVLKNCVVDQNEVIGAGLEGGAIRVTGNGQLKIYSSTLSNNKAIGAKGGAISINFQSLAELYDSHLLANQADIGGAAYISGGNANVITFKMIGGSAVCNSATSKGGALFLSTANAIIDGVEFSGNSAGKGGALYIKYQKVEIYNSTFDQNSASILGPIIAYHGEILVNPDTWIYLTGSTGVTNADRIYDPLP</sequence>
<keyword evidence="6" id="KW-0472">Membrane</keyword>
<dbReference type="Pfam" id="PF02415">
    <property type="entry name" value="Chlam_PMP"/>
    <property type="match status" value="1"/>
</dbReference>
<evidence type="ECO:0000313" key="9">
    <source>
        <dbReference type="Proteomes" id="UP000676565"/>
    </source>
</evidence>
<evidence type="ECO:0000256" key="3">
    <source>
        <dbReference type="ARBA" id="ARBA00004613"/>
    </source>
</evidence>
<keyword evidence="9" id="KW-1185">Reference proteome</keyword>
<dbReference type="PANTHER" id="PTHR11319">
    <property type="entry name" value="G PROTEIN-COUPLED RECEPTOR-RELATED"/>
    <property type="match status" value="1"/>
</dbReference>
<evidence type="ECO:0000313" key="8">
    <source>
        <dbReference type="EMBL" id="MBP3960532.1"/>
    </source>
</evidence>
<keyword evidence="4" id="KW-0964">Secreted</keyword>
<organism evidence="8 9">
    <name type="scientific">Gemmata palustris</name>
    <dbReference type="NCBI Taxonomy" id="2822762"/>
    <lineage>
        <taxon>Bacteria</taxon>
        <taxon>Pseudomonadati</taxon>
        <taxon>Planctomycetota</taxon>
        <taxon>Planctomycetia</taxon>
        <taxon>Gemmatales</taxon>
        <taxon>Gemmataceae</taxon>
        <taxon>Gemmata</taxon>
    </lineage>
</organism>
<evidence type="ECO:0000256" key="2">
    <source>
        <dbReference type="ARBA" id="ARBA00004442"/>
    </source>
</evidence>
<proteinExistence type="predicted"/>
<evidence type="ECO:0000256" key="6">
    <source>
        <dbReference type="ARBA" id="ARBA00023136"/>
    </source>
</evidence>
<keyword evidence="5" id="KW-0732">Signal</keyword>
<dbReference type="InterPro" id="IPR003368">
    <property type="entry name" value="POMP_repeat"/>
</dbReference>
<evidence type="ECO:0000256" key="5">
    <source>
        <dbReference type="ARBA" id="ARBA00022729"/>
    </source>
</evidence>
<dbReference type="InterPro" id="IPR006626">
    <property type="entry name" value="PbH1"/>
</dbReference>
<evidence type="ECO:0000256" key="4">
    <source>
        <dbReference type="ARBA" id="ARBA00022525"/>
    </source>
</evidence>
<evidence type="ECO:0008006" key="10">
    <source>
        <dbReference type="Google" id="ProtNLM"/>
    </source>
</evidence>
<keyword evidence="7" id="KW-0998">Cell outer membrane</keyword>
<comment type="caution">
    <text evidence="8">The sequence shown here is derived from an EMBL/GenBank/DDBJ whole genome shotgun (WGS) entry which is preliminary data.</text>
</comment>
<dbReference type="SMART" id="SM00710">
    <property type="entry name" value="PbH1"/>
    <property type="match status" value="5"/>
</dbReference>
<protein>
    <recommendedName>
        <fullName evidence="10">Right-handed parallel beta-helix repeat-containing protein</fullName>
    </recommendedName>
</protein>
<accession>A0ABS5C3H8</accession>
<evidence type="ECO:0000256" key="7">
    <source>
        <dbReference type="ARBA" id="ARBA00023237"/>
    </source>
</evidence>